<evidence type="ECO:0000313" key="3">
    <source>
        <dbReference type="EMBL" id="GJJ76191.1"/>
    </source>
</evidence>
<sequence length="1757" mass="188105">MILRTFSTPVYIISALFWILSTPSTSAQQLHTPSSNNGKQQEVTVVKSPALAARDLEHGPPGDSGTVLTMKERLVDVSVWEGQSIPMRVRLDPQIFASQSTTGDAIASAGPLTYSAKLDASSTPATAASSPSAVSSLSTALPSWLKFDPQSIEFTGVPPTGTYTGTTYLTVIVSASSVPGILQATDQFTIQVNVHTLALSTSPSRSCSSSALFFAGSLDSGNSLNQRQDYLPDIVVNPVDKRFRFEITPDLFRIDGCTAPSMPPSSSRAAGSGYSTAMTPNGSTGTLVKNDGTNSNSMAPGILPGLTQLTVSLSTETAQQLSFASNAGLPSWLSFDPLAWILSGTVPAQITVPKLVLEIHTADNLNISKTFKLQIFTNSTLTPLFAFDEPPVADLWTKTGERFDMDMDLGTLLGGKQANASISSQFWFEMVDLSDRGQNLTLNLDRTNALASRTAGTRLTVNHSTVVGAVQVSNNKSMSCGINQLWNQQQPGAIFPTWFNHSIPGASTDNGLKVRLSGLVPCGVVLRVRWIIVNALGQWTSAEFLILASESGPPPQLSNPSRKDKSGGDDKLGPVGIKIAIGFALGIPVVLLLWFIGRKYCGPPRKEPLPVENKQSVLEDSSFQPRNWSRISVDGLAFGYGGHHRQHTSEVVIHPDSEYRSSYEDDPSVGHRDSYSEKYVAENSRTHSSSGEEGEGGSSSSQSQRVSVMGWIFNKEEKAALAAMHAQTLNSDPYQRPVREPNMFNLRRLSMGYPFESNRFGFISGSGTRHSLYDAGTVTGASTTGAGVGSPSGESHTTANDNYDHHDHEHLINHHGPSTTIDMPSELGTTGSTTATTPPAASGPPLRPAKNPSRSLTRGLEKRGGPRQKKQLRATASAVDLADLHLASLGPLPPLHSPRPCHSFASSGTGYMASMSAGNTSIEDDALETDPPSDDEDTRHYKEERIEGKQKQNSQQEDDEEEAKNRRRLSRSRLQAPDIQDPDYSVRISWTPNQFPLETAMTITDEDTNNATNNDDDYMDMKTDWIPRSDSGAIVLGSNRSPSSTNVDSMRQLHTASNSSASSSGTPSPRNQSLFPWGKLRSAMTPSSSRPASGLKKRVDPEGSAGSSISVQTAPQEKAQIQGRQQLSVQTSSLHQRRSIVELIQSKEGQVSPLSALSASLPFQDTLAVPAQDGEKDGDTKWMSVQCNYPVRSVSAGSTRRAGGKDDHTVEKMSDEQTHGLDDGDDDPGSVKDSDPRHFSLQSELGIIEHQPSPPPPDAVTVTPRQPRPLSAPMLSHQNISFRPTLSSCTSPSTPSPLTQSRVHALSGLGRQSSDRARPISYPVLVTAPPAAAAAPRSFVKATIGTAFHHTALFRNGSPSSPYTSPRTSMHVRGGSNGSLLNYQSLTAATSTLGEYRAYLVADPNDLAAQEALPSVASRHRSSSSLSSIDFGDQEQKDRPKRKLPDWIQFNNKMRSLWGRPTPGSAGEWHVSLVQSRMVDVPGVPAAILPQPPATAASSTVPSNLGRNSFSALRGDASAIATATATATAATTPTTSLFQQPSVTQKHQEEREVQVELVMLLVREPGEIPPKTPPLGATRWGSPLQFGGPGSHRPSFEVPSARPSLDLNSCVDSTVVPAAPCTPSPLVRVVTNTDVDLSSAMMDPTTPTPSAIPPQPSMQQEKEEPLIQSEFFAKSQDTNQQLPVTSSSPDSSSTLAPSPISPKPAPVIPAPTRTVGQRVLAERRRIEAAMQLQQQQQQKRSHSGSGNSSSISSGSGK</sequence>
<accession>A0A9P3HGL1</accession>
<keyword evidence="2" id="KW-0732">Signal</keyword>
<feature type="chain" id="PRO_5040121679" description="Dystroglycan-type cadherin-like domain-containing protein" evidence="2">
    <location>
        <begin position="28"/>
        <end position="1757"/>
    </location>
</feature>
<feature type="region of interest" description="Disordered" evidence="1">
    <location>
        <begin position="922"/>
        <end position="986"/>
    </location>
</feature>
<evidence type="ECO:0000256" key="2">
    <source>
        <dbReference type="SAM" id="SignalP"/>
    </source>
</evidence>
<feature type="region of interest" description="Disordered" evidence="1">
    <location>
        <begin position="650"/>
        <end position="703"/>
    </location>
</feature>
<feature type="region of interest" description="Disordered" evidence="1">
    <location>
        <begin position="1413"/>
        <end position="1444"/>
    </location>
</feature>
<feature type="region of interest" description="Disordered" evidence="1">
    <location>
        <begin position="1194"/>
        <end position="1270"/>
    </location>
</feature>
<keyword evidence="4" id="KW-1185">Reference proteome</keyword>
<reference evidence="3" key="1">
    <citation type="submission" date="2021-11" db="EMBL/GenBank/DDBJ databases">
        <authorList>
            <person name="Herlambang A."/>
            <person name="Guo Y."/>
            <person name="Takashima Y."/>
            <person name="Nishizawa T."/>
        </authorList>
    </citation>
    <scope>NUCLEOTIDE SEQUENCE</scope>
    <source>
        <strain evidence="3">E1425</strain>
    </source>
</reference>
<feature type="compositionally biased region" description="Acidic residues" evidence="1">
    <location>
        <begin position="922"/>
        <end position="936"/>
    </location>
</feature>
<feature type="region of interest" description="Disordered" evidence="1">
    <location>
        <begin position="1677"/>
        <end position="1757"/>
    </location>
</feature>
<gene>
    <name evidence="3" type="ORF">EMPS_08550</name>
</gene>
<feature type="region of interest" description="Disordered" evidence="1">
    <location>
        <begin position="1638"/>
        <end position="1664"/>
    </location>
</feature>
<evidence type="ECO:0000256" key="1">
    <source>
        <dbReference type="SAM" id="MobiDB-lite"/>
    </source>
</evidence>
<feature type="compositionally biased region" description="Low complexity" evidence="1">
    <location>
        <begin position="828"/>
        <end position="840"/>
    </location>
</feature>
<feature type="compositionally biased region" description="Low complexity" evidence="1">
    <location>
        <begin position="783"/>
        <end position="793"/>
    </location>
</feature>
<feature type="compositionally biased region" description="Low complexity" evidence="1">
    <location>
        <begin position="1731"/>
        <end position="1757"/>
    </location>
</feature>
<protein>
    <recommendedName>
        <fullName evidence="5">Dystroglycan-type cadherin-like domain-containing protein</fullName>
    </recommendedName>
</protein>
<name>A0A9P3HGL1_9FUNG</name>
<dbReference type="Proteomes" id="UP000827284">
    <property type="component" value="Unassembled WGS sequence"/>
</dbReference>
<feature type="compositionally biased region" description="Polar residues" evidence="1">
    <location>
        <begin position="1122"/>
        <end position="1134"/>
    </location>
</feature>
<reference evidence="3" key="2">
    <citation type="journal article" date="2022" name="Microbiol. Resour. Announc.">
        <title>Whole-Genome Sequence of Entomortierella parvispora E1425, a Mucoromycotan Fungus Associated with Burkholderiaceae-Related Endosymbiotic Bacteria.</title>
        <authorList>
            <person name="Herlambang A."/>
            <person name="Guo Y."/>
            <person name="Takashima Y."/>
            <person name="Narisawa K."/>
            <person name="Ohta H."/>
            <person name="Nishizawa T."/>
        </authorList>
    </citation>
    <scope>NUCLEOTIDE SEQUENCE</scope>
    <source>
        <strain evidence="3">E1425</strain>
    </source>
</reference>
<organism evidence="3 4">
    <name type="scientific">Entomortierella parvispora</name>
    <dbReference type="NCBI Taxonomy" id="205924"/>
    <lineage>
        <taxon>Eukaryota</taxon>
        <taxon>Fungi</taxon>
        <taxon>Fungi incertae sedis</taxon>
        <taxon>Mucoromycota</taxon>
        <taxon>Mortierellomycotina</taxon>
        <taxon>Mortierellomycetes</taxon>
        <taxon>Mortierellales</taxon>
        <taxon>Mortierellaceae</taxon>
        <taxon>Entomortierella</taxon>
    </lineage>
</organism>
<feature type="region of interest" description="Disordered" evidence="1">
    <location>
        <begin position="783"/>
        <end position="876"/>
    </location>
</feature>
<dbReference type="InterPro" id="IPR015919">
    <property type="entry name" value="Cadherin-like_sf"/>
</dbReference>
<dbReference type="InterPro" id="IPR013783">
    <property type="entry name" value="Ig-like_fold"/>
</dbReference>
<feature type="compositionally biased region" description="Pro residues" evidence="1">
    <location>
        <begin position="1699"/>
        <end position="1709"/>
    </location>
</feature>
<feature type="compositionally biased region" description="Polar residues" evidence="1">
    <location>
        <begin position="1038"/>
        <end position="1054"/>
    </location>
</feature>
<feature type="compositionally biased region" description="Basic and acidic residues" evidence="1">
    <location>
        <begin position="653"/>
        <end position="680"/>
    </location>
</feature>
<dbReference type="GO" id="GO:0005509">
    <property type="term" value="F:calcium ion binding"/>
    <property type="evidence" value="ECO:0007669"/>
    <property type="project" value="InterPro"/>
</dbReference>
<feature type="signal peptide" evidence="2">
    <location>
        <begin position="1"/>
        <end position="27"/>
    </location>
</feature>
<feature type="compositionally biased region" description="Basic and acidic residues" evidence="1">
    <location>
        <begin position="937"/>
        <end position="950"/>
    </location>
</feature>
<evidence type="ECO:0000313" key="4">
    <source>
        <dbReference type="Proteomes" id="UP000827284"/>
    </source>
</evidence>
<feature type="compositionally biased region" description="Pro residues" evidence="1">
    <location>
        <begin position="1646"/>
        <end position="1656"/>
    </location>
</feature>
<feature type="compositionally biased region" description="Low complexity" evidence="1">
    <location>
        <begin position="1055"/>
        <end position="1069"/>
    </location>
</feature>
<feature type="compositionally biased region" description="Low complexity" evidence="1">
    <location>
        <begin position="1682"/>
        <end position="1698"/>
    </location>
</feature>
<feature type="compositionally biased region" description="Basic and acidic residues" evidence="1">
    <location>
        <begin position="1229"/>
        <end position="1238"/>
    </location>
</feature>
<dbReference type="OrthoDB" id="41532at2759"/>
<feature type="compositionally biased region" description="Polar residues" evidence="1">
    <location>
        <begin position="1105"/>
        <end position="1115"/>
    </location>
</feature>
<proteinExistence type="predicted"/>
<feature type="compositionally biased region" description="Basic and acidic residues" evidence="1">
    <location>
        <begin position="1203"/>
        <end position="1222"/>
    </location>
</feature>
<comment type="caution">
    <text evidence="3">The sequence shown here is derived from an EMBL/GenBank/DDBJ whole genome shotgun (WGS) entry which is preliminary data.</text>
</comment>
<feature type="region of interest" description="Disordered" evidence="1">
    <location>
        <begin position="1030"/>
        <end position="1134"/>
    </location>
</feature>
<dbReference type="Pfam" id="PF05345">
    <property type="entry name" value="He_PIG"/>
    <property type="match status" value="1"/>
</dbReference>
<dbReference type="Gene3D" id="2.60.40.10">
    <property type="entry name" value="Immunoglobulins"/>
    <property type="match status" value="2"/>
</dbReference>
<dbReference type="SUPFAM" id="SSF49313">
    <property type="entry name" value="Cadherin-like"/>
    <property type="match status" value="2"/>
</dbReference>
<dbReference type="GO" id="GO:0016020">
    <property type="term" value="C:membrane"/>
    <property type="evidence" value="ECO:0007669"/>
    <property type="project" value="InterPro"/>
</dbReference>
<evidence type="ECO:0008006" key="5">
    <source>
        <dbReference type="Google" id="ProtNLM"/>
    </source>
</evidence>
<dbReference type="EMBL" id="BQFW01000012">
    <property type="protein sequence ID" value="GJJ76191.1"/>
    <property type="molecule type" value="Genomic_DNA"/>
</dbReference>
<feature type="compositionally biased region" description="Basic and acidic residues" evidence="1">
    <location>
        <begin position="802"/>
        <end position="812"/>
    </location>
</feature>